<dbReference type="Proteomes" id="UP000821866">
    <property type="component" value="Chromosome 1"/>
</dbReference>
<feature type="compositionally biased region" description="Polar residues" evidence="1">
    <location>
        <begin position="174"/>
        <end position="185"/>
    </location>
</feature>
<evidence type="ECO:0000313" key="2">
    <source>
        <dbReference type="EMBL" id="KAH8041667.1"/>
    </source>
</evidence>
<evidence type="ECO:0000256" key="1">
    <source>
        <dbReference type="SAM" id="MobiDB-lite"/>
    </source>
</evidence>
<feature type="compositionally biased region" description="Basic and acidic residues" evidence="1">
    <location>
        <begin position="88"/>
        <end position="115"/>
    </location>
</feature>
<keyword evidence="3" id="KW-1185">Reference proteome</keyword>
<reference evidence="2" key="1">
    <citation type="journal article" date="2020" name="Cell">
        <title>Large-Scale Comparative Analyses of Tick Genomes Elucidate Their Genetic Diversity and Vector Capacities.</title>
        <authorList>
            <consortium name="Tick Genome and Microbiome Consortium (TIGMIC)"/>
            <person name="Jia N."/>
            <person name="Wang J."/>
            <person name="Shi W."/>
            <person name="Du L."/>
            <person name="Sun Y."/>
            <person name="Zhan W."/>
            <person name="Jiang J.F."/>
            <person name="Wang Q."/>
            <person name="Zhang B."/>
            <person name="Ji P."/>
            <person name="Bell-Sakyi L."/>
            <person name="Cui X.M."/>
            <person name="Yuan T.T."/>
            <person name="Jiang B.G."/>
            <person name="Yang W.F."/>
            <person name="Lam T.T."/>
            <person name="Chang Q.C."/>
            <person name="Ding S.J."/>
            <person name="Wang X.J."/>
            <person name="Zhu J.G."/>
            <person name="Ruan X.D."/>
            <person name="Zhao L."/>
            <person name="Wei J.T."/>
            <person name="Ye R.Z."/>
            <person name="Que T.C."/>
            <person name="Du C.H."/>
            <person name="Zhou Y.H."/>
            <person name="Cheng J.X."/>
            <person name="Dai P.F."/>
            <person name="Guo W.B."/>
            <person name="Han X.H."/>
            <person name="Huang E.J."/>
            <person name="Li L.F."/>
            <person name="Wei W."/>
            <person name="Gao Y.C."/>
            <person name="Liu J.Z."/>
            <person name="Shao H.Z."/>
            <person name="Wang X."/>
            <person name="Wang C.C."/>
            <person name="Yang T.C."/>
            <person name="Huo Q.B."/>
            <person name="Li W."/>
            <person name="Chen H.Y."/>
            <person name="Chen S.E."/>
            <person name="Zhou L.G."/>
            <person name="Ni X.B."/>
            <person name="Tian J.H."/>
            <person name="Sheng Y."/>
            <person name="Liu T."/>
            <person name="Pan Y.S."/>
            <person name="Xia L.Y."/>
            <person name="Li J."/>
            <person name="Zhao F."/>
            <person name="Cao W.C."/>
        </authorList>
    </citation>
    <scope>NUCLEOTIDE SEQUENCE</scope>
    <source>
        <strain evidence="2">Rmic-2018</strain>
    </source>
</reference>
<evidence type="ECO:0000313" key="3">
    <source>
        <dbReference type="Proteomes" id="UP000821866"/>
    </source>
</evidence>
<dbReference type="EMBL" id="JABSTU010000001">
    <property type="protein sequence ID" value="KAH8041667.1"/>
    <property type="molecule type" value="Genomic_DNA"/>
</dbReference>
<sequence length="243" mass="27288">MGCSINKFGHVWRTIDCPAGGRQDSPRREPSPASGRTQGELQQAGHRGRLVSRPVTLPADFQETQRDRTSLGELLSRQKNSRLWKKTRSVEKAQTKQEYHAQRAIGHLEDAEQRKRDRRKIFAKTSSKREVIASKAPTTTKRQRARAEFVSSRLSRQAKRIRRKSRSTSRGSQESEGVASSSGSYRTAEEISSDAGSPTPEQVDHTPPTPPVAEVDSAFDRLRSVWHWLSSNDGIRSSAQNED</sequence>
<protein>
    <submittedName>
        <fullName evidence="2">Uncharacterized protein</fullName>
    </submittedName>
</protein>
<feature type="compositionally biased region" description="Basic residues" evidence="1">
    <location>
        <begin position="156"/>
        <end position="167"/>
    </location>
</feature>
<reference evidence="2" key="2">
    <citation type="submission" date="2021-09" db="EMBL/GenBank/DDBJ databases">
        <authorList>
            <person name="Jia N."/>
            <person name="Wang J."/>
            <person name="Shi W."/>
            <person name="Du L."/>
            <person name="Sun Y."/>
            <person name="Zhan W."/>
            <person name="Jiang J."/>
            <person name="Wang Q."/>
            <person name="Zhang B."/>
            <person name="Ji P."/>
            <person name="Sakyi L.B."/>
            <person name="Cui X."/>
            <person name="Yuan T."/>
            <person name="Jiang B."/>
            <person name="Yang W."/>
            <person name="Lam T.T.-Y."/>
            <person name="Chang Q."/>
            <person name="Ding S."/>
            <person name="Wang X."/>
            <person name="Zhu J."/>
            <person name="Ruan X."/>
            <person name="Zhao L."/>
            <person name="Wei J."/>
            <person name="Que T."/>
            <person name="Du C."/>
            <person name="Cheng J."/>
            <person name="Dai P."/>
            <person name="Han X."/>
            <person name="Huang E."/>
            <person name="Gao Y."/>
            <person name="Liu J."/>
            <person name="Shao H."/>
            <person name="Ye R."/>
            <person name="Li L."/>
            <person name="Wei W."/>
            <person name="Wang X."/>
            <person name="Wang C."/>
            <person name="Huo Q."/>
            <person name="Li W."/>
            <person name="Guo W."/>
            <person name="Chen H."/>
            <person name="Chen S."/>
            <person name="Zhou L."/>
            <person name="Zhou L."/>
            <person name="Ni X."/>
            <person name="Tian J."/>
            <person name="Zhou Y."/>
            <person name="Sheng Y."/>
            <person name="Liu T."/>
            <person name="Pan Y."/>
            <person name="Xia L."/>
            <person name="Li J."/>
            <person name="Zhao F."/>
            <person name="Cao W."/>
        </authorList>
    </citation>
    <scope>NUCLEOTIDE SEQUENCE</scope>
    <source>
        <strain evidence="2">Rmic-2018</strain>
        <tissue evidence="2">Larvae</tissue>
    </source>
</reference>
<organism evidence="2 3">
    <name type="scientific">Rhipicephalus microplus</name>
    <name type="common">Cattle tick</name>
    <name type="synonym">Boophilus microplus</name>
    <dbReference type="NCBI Taxonomy" id="6941"/>
    <lineage>
        <taxon>Eukaryota</taxon>
        <taxon>Metazoa</taxon>
        <taxon>Ecdysozoa</taxon>
        <taxon>Arthropoda</taxon>
        <taxon>Chelicerata</taxon>
        <taxon>Arachnida</taxon>
        <taxon>Acari</taxon>
        <taxon>Parasitiformes</taxon>
        <taxon>Ixodida</taxon>
        <taxon>Ixodoidea</taxon>
        <taxon>Ixodidae</taxon>
        <taxon>Rhipicephalinae</taxon>
        <taxon>Rhipicephalus</taxon>
        <taxon>Boophilus</taxon>
    </lineage>
</organism>
<accession>A0A9J6F4N6</accession>
<feature type="region of interest" description="Disordered" evidence="1">
    <location>
        <begin position="16"/>
        <end position="216"/>
    </location>
</feature>
<proteinExistence type="predicted"/>
<dbReference type="AlphaFoldDB" id="A0A9J6F4N6"/>
<gene>
    <name evidence="2" type="ORF">HPB51_017469</name>
</gene>
<comment type="caution">
    <text evidence="2">The sequence shown here is derived from an EMBL/GenBank/DDBJ whole genome shotgun (WGS) entry which is preliminary data.</text>
</comment>
<name>A0A9J6F4N6_RHIMP</name>